<sequence>MEQNKFIEKYLRYDQRKEYIDALKAIASLVDCDFKSLALVGNATTAVNTVLRSFPFQKGDKIVYASTTYGGCSKTIKFLEDKGLIEAIAVEIKLPASEDDIVNYFAAAIEEHLPTMCFFDTVSSKPALRFPFERLTQLCREENVLSLIDGAHGIGLIDISIDTLKPDFLVSNIHKWLYVPRGCAFLYVDPKHFSKVHTIPISHSYLADDQVLPDHLEEYRLIDRFQFVGTENKASIATIPQAIKFREEVCGGEKNIQDYCNKLSEDAAEEITTKVWPGMKVLKVDGAPSTALFNVQVPIEKYLPTDFNKSELADCLLYLEEQICFNQSTFVPFLIYYNKVYARFSCQVFNTVDDYVEVCSRIEAEMSKFFSSGKYKELSSQKHSGALFQLIETLSL</sequence>
<gene>
    <name evidence="1" type="ORF">QFC19_007545</name>
</gene>
<evidence type="ECO:0000313" key="2">
    <source>
        <dbReference type="Proteomes" id="UP001241377"/>
    </source>
</evidence>
<dbReference type="Proteomes" id="UP001241377">
    <property type="component" value="Unassembled WGS sequence"/>
</dbReference>
<dbReference type="EMBL" id="JASBWR010000101">
    <property type="protein sequence ID" value="KAJ9095435.1"/>
    <property type="molecule type" value="Genomic_DNA"/>
</dbReference>
<name>A0ACC2V8I8_9TREE</name>
<comment type="caution">
    <text evidence="1">The sequence shown here is derived from an EMBL/GenBank/DDBJ whole genome shotgun (WGS) entry which is preliminary data.</text>
</comment>
<evidence type="ECO:0000313" key="1">
    <source>
        <dbReference type="EMBL" id="KAJ9095435.1"/>
    </source>
</evidence>
<accession>A0ACC2V8I8</accession>
<keyword evidence="2" id="KW-1185">Reference proteome</keyword>
<proteinExistence type="predicted"/>
<organism evidence="1 2">
    <name type="scientific">Naganishia cerealis</name>
    <dbReference type="NCBI Taxonomy" id="610337"/>
    <lineage>
        <taxon>Eukaryota</taxon>
        <taxon>Fungi</taxon>
        <taxon>Dikarya</taxon>
        <taxon>Basidiomycota</taxon>
        <taxon>Agaricomycotina</taxon>
        <taxon>Tremellomycetes</taxon>
        <taxon>Filobasidiales</taxon>
        <taxon>Filobasidiaceae</taxon>
        <taxon>Naganishia</taxon>
    </lineage>
</organism>
<protein>
    <submittedName>
        <fullName evidence="1">Uncharacterized protein</fullName>
    </submittedName>
</protein>
<reference evidence="1" key="1">
    <citation type="submission" date="2023-04" db="EMBL/GenBank/DDBJ databases">
        <title>Draft Genome sequencing of Naganishia species isolated from polar environments using Oxford Nanopore Technology.</title>
        <authorList>
            <person name="Leo P."/>
            <person name="Venkateswaran K."/>
        </authorList>
    </citation>
    <scope>NUCLEOTIDE SEQUENCE</scope>
    <source>
        <strain evidence="1">MNA-CCFEE 5261</strain>
    </source>
</reference>